<dbReference type="Proteomes" id="UP000651156">
    <property type="component" value="Unassembled WGS sequence"/>
</dbReference>
<gene>
    <name evidence="1" type="ORF">IQ230_10510</name>
</gene>
<name>A0ABR9UR90_9CHRO</name>
<organism evidence="1 2">
    <name type="scientific">Gloeocapsopsis crepidinum LEGE 06123</name>
    <dbReference type="NCBI Taxonomy" id="588587"/>
    <lineage>
        <taxon>Bacteria</taxon>
        <taxon>Bacillati</taxon>
        <taxon>Cyanobacteriota</taxon>
        <taxon>Cyanophyceae</taxon>
        <taxon>Oscillatoriophycideae</taxon>
        <taxon>Chroococcales</taxon>
        <taxon>Chroococcaceae</taxon>
        <taxon>Gloeocapsopsis</taxon>
    </lineage>
</organism>
<dbReference type="EMBL" id="JADEWN010000021">
    <property type="protein sequence ID" value="MBE9190779.1"/>
    <property type="molecule type" value="Genomic_DNA"/>
</dbReference>
<evidence type="ECO:0000313" key="1">
    <source>
        <dbReference type="EMBL" id="MBE9190779.1"/>
    </source>
</evidence>
<proteinExistence type="predicted"/>
<sequence>MKYFFLTDGWTVCRVWASDGLWNETAWRRQPNIQRLNICLVEASEKLWLYCVEDVVLTVEVKPIVNTQDNFAVQIGQVVLKRLISAEQVIERLGAAEAMCQLKSIQLVVQ</sequence>
<accession>A0ABR9UR90</accession>
<evidence type="ECO:0000313" key="2">
    <source>
        <dbReference type="Proteomes" id="UP000651156"/>
    </source>
</evidence>
<comment type="caution">
    <text evidence="1">The sequence shown here is derived from an EMBL/GenBank/DDBJ whole genome shotgun (WGS) entry which is preliminary data.</text>
</comment>
<reference evidence="1 2" key="1">
    <citation type="submission" date="2020-10" db="EMBL/GenBank/DDBJ databases">
        <authorList>
            <person name="Castelo-Branco R."/>
            <person name="Eusebio N."/>
            <person name="Adriana R."/>
            <person name="Vieira A."/>
            <person name="Brugerolle De Fraissinette N."/>
            <person name="Rezende De Castro R."/>
            <person name="Schneider M.P."/>
            <person name="Vasconcelos V."/>
            <person name="Leao P.N."/>
        </authorList>
    </citation>
    <scope>NUCLEOTIDE SEQUENCE [LARGE SCALE GENOMIC DNA]</scope>
    <source>
        <strain evidence="1 2">LEGE 06123</strain>
    </source>
</reference>
<protein>
    <submittedName>
        <fullName evidence="1">Uncharacterized protein</fullName>
    </submittedName>
</protein>
<keyword evidence="2" id="KW-1185">Reference proteome</keyword>
<dbReference type="RefSeq" id="WP_193931950.1">
    <property type="nucleotide sequence ID" value="NZ_CAWPMZ010000045.1"/>
</dbReference>